<dbReference type="Gene3D" id="1.10.20.10">
    <property type="entry name" value="Histone, subunit A"/>
    <property type="match status" value="1"/>
</dbReference>
<comment type="similarity">
    <text evidence="6">Belongs to the SPT3 family.</text>
</comment>
<proteinExistence type="inferred from homology"/>
<dbReference type="GO" id="GO:0046982">
    <property type="term" value="F:protein heterodimerization activity"/>
    <property type="evidence" value="ECO:0007669"/>
    <property type="project" value="InterPro"/>
</dbReference>
<evidence type="ECO:0000313" key="8">
    <source>
        <dbReference type="Proteomes" id="UP001154078"/>
    </source>
</evidence>
<accession>A0A9P0APN1</accession>
<dbReference type="GO" id="GO:0000124">
    <property type="term" value="C:SAGA complex"/>
    <property type="evidence" value="ECO:0007669"/>
    <property type="project" value="UniProtKB-ARBA"/>
</dbReference>
<gene>
    <name evidence="7" type="ORF">MELIAE_LOCUS789</name>
</gene>
<dbReference type="FunFam" id="1.10.20.10:FF:000023">
    <property type="entry name" value="transcription initiation protein SPT3 homolog"/>
    <property type="match status" value="1"/>
</dbReference>
<evidence type="ECO:0000256" key="4">
    <source>
        <dbReference type="ARBA" id="ARBA00023163"/>
    </source>
</evidence>
<evidence type="ECO:0000256" key="1">
    <source>
        <dbReference type="ARBA" id="ARBA00004123"/>
    </source>
</evidence>
<name>A0A9P0APN1_BRAAE</name>
<evidence type="ECO:0000256" key="5">
    <source>
        <dbReference type="ARBA" id="ARBA00023242"/>
    </source>
</evidence>
<dbReference type="CDD" id="cd07978">
    <property type="entry name" value="HFD_TAF13"/>
    <property type="match status" value="1"/>
</dbReference>
<dbReference type="InterPro" id="IPR003195">
    <property type="entry name" value="TFIID_TAF13"/>
</dbReference>
<protein>
    <recommendedName>
        <fullName evidence="9">Transcription initiation protein SPT3 homolog</fullName>
    </recommendedName>
</protein>
<keyword evidence="2" id="KW-0805">Transcription regulation</keyword>
<keyword evidence="3" id="KW-0010">Activator</keyword>
<sequence length="300" mass="34901">MDPKSTQSKVSFYNEISLMMFGFGDSHKPNPETVRLVESITIKQLKLIVQEALKYVQKNVLEGEELLFLMRHNKHKMRRFVQYLHNKETKNMLSQLQSNITDVDGDKPKCKLLKFIEMIDETGEFTDLNEVDEIKFQRQLRADRISQALDEQKYLEFCKARSVSFSSKSTVRNMEKLRLWIDPNNEVVFKPEALDVLSYYAYQTVAEITDYAILVRMDGKFSMDPMQHLTGSYYNATMFNGDFRFINSTGSNPDYSRVYSGQPPISVNEIKEVMRRVYMPQAGKLNFGGKVPETHFLFAL</sequence>
<dbReference type="PANTHER" id="PTHR11380:SF16">
    <property type="entry name" value="TRANSCRIPTION INITIATION PROTEIN SPT3 HOMOLOG"/>
    <property type="match status" value="1"/>
</dbReference>
<dbReference type="OrthoDB" id="66982at2759"/>
<keyword evidence="8" id="KW-1185">Reference proteome</keyword>
<dbReference type="GO" id="GO:0006357">
    <property type="term" value="P:regulation of transcription by RNA polymerase II"/>
    <property type="evidence" value="ECO:0007669"/>
    <property type="project" value="UniProtKB-ARBA"/>
</dbReference>
<dbReference type="Pfam" id="PF02269">
    <property type="entry name" value="TFIID-18kDa"/>
    <property type="match status" value="1"/>
</dbReference>
<dbReference type="PANTHER" id="PTHR11380">
    <property type="entry name" value="TRANSCRIPTION INITIATION FACTOR TFIID/SUPT3-RELATED"/>
    <property type="match status" value="1"/>
</dbReference>
<evidence type="ECO:0000256" key="6">
    <source>
        <dbReference type="ARBA" id="ARBA00061274"/>
    </source>
</evidence>
<dbReference type="GO" id="GO:0003713">
    <property type="term" value="F:transcription coactivator activity"/>
    <property type="evidence" value="ECO:0007669"/>
    <property type="project" value="TreeGrafter"/>
</dbReference>
<evidence type="ECO:0000256" key="2">
    <source>
        <dbReference type="ARBA" id="ARBA00023015"/>
    </source>
</evidence>
<keyword evidence="5" id="KW-0539">Nucleus</keyword>
<dbReference type="InterPro" id="IPR009072">
    <property type="entry name" value="Histone-fold"/>
</dbReference>
<dbReference type="EMBL" id="OV121132">
    <property type="protein sequence ID" value="CAH0546676.1"/>
    <property type="molecule type" value="Genomic_DNA"/>
</dbReference>
<dbReference type="AlphaFoldDB" id="A0A9P0APN1"/>
<dbReference type="SUPFAM" id="SSF47113">
    <property type="entry name" value="Histone-fold"/>
    <property type="match status" value="1"/>
</dbReference>
<evidence type="ECO:0000313" key="7">
    <source>
        <dbReference type="EMBL" id="CAH0546676.1"/>
    </source>
</evidence>
<reference evidence="7" key="1">
    <citation type="submission" date="2021-12" db="EMBL/GenBank/DDBJ databases">
        <authorList>
            <person name="King R."/>
        </authorList>
    </citation>
    <scope>NUCLEOTIDE SEQUENCE</scope>
</reference>
<evidence type="ECO:0008006" key="9">
    <source>
        <dbReference type="Google" id="ProtNLM"/>
    </source>
</evidence>
<comment type="subcellular location">
    <subcellularLocation>
        <location evidence="1">Nucleus</location>
    </subcellularLocation>
</comment>
<evidence type="ECO:0000256" key="3">
    <source>
        <dbReference type="ARBA" id="ARBA00023159"/>
    </source>
</evidence>
<organism evidence="7 8">
    <name type="scientific">Brassicogethes aeneus</name>
    <name type="common">Rape pollen beetle</name>
    <name type="synonym">Meligethes aeneus</name>
    <dbReference type="NCBI Taxonomy" id="1431903"/>
    <lineage>
        <taxon>Eukaryota</taxon>
        <taxon>Metazoa</taxon>
        <taxon>Ecdysozoa</taxon>
        <taxon>Arthropoda</taxon>
        <taxon>Hexapoda</taxon>
        <taxon>Insecta</taxon>
        <taxon>Pterygota</taxon>
        <taxon>Neoptera</taxon>
        <taxon>Endopterygota</taxon>
        <taxon>Coleoptera</taxon>
        <taxon>Polyphaga</taxon>
        <taxon>Cucujiformia</taxon>
        <taxon>Nitidulidae</taxon>
        <taxon>Meligethinae</taxon>
        <taxon>Brassicogethes</taxon>
    </lineage>
</organism>
<dbReference type="Proteomes" id="UP001154078">
    <property type="component" value="Chromosome 1"/>
</dbReference>
<dbReference type="GO" id="GO:0006366">
    <property type="term" value="P:transcription by RNA polymerase II"/>
    <property type="evidence" value="ECO:0007669"/>
    <property type="project" value="InterPro"/>
</dbReference>
<dbReference type="GO" id="GO:0005634">
    <property type="term" value="C:nucleus"/>
    <property type="evidence" value="ECO:0007669"/>
    <property type="project" value="UniProtKB-SubCell"/>
</dbReference>
<keyword evidence="4" id="KW-0804">Transcription</keyword>